<dbReference type="AlphaFoldDB" id="E4Y5A9"/>
<organism evidence="8">
    <name type="scientific">Oikopleura dioica</name>
    <name type="common">Tunicate</name>
    <dbReference type="NCBI Taxonomy" id="34765"/>
    <lineage>
        <taxon>Eukaryota</taxon>
        <taxon>Metazoa</taxon>
        <taxon>Chordata</taxon>
        <taxon>Tunicata</taxon>
        <taxon>Appendicularia</taxon>
        <taxon>Copelata</taxon>
        <taxon>Oikopleuridae</taxon>
        <taxon>Oikopleura</taxon>
    </lineage>
</organism>
<dbReference type="GO" id="GO:0003727">
    <property type="term" value="F:single-stranded RNA binding"/>
    <property type="evidence" value="ECO:0007669"/>
    <property type="project" value="TreeGrafter"/>
</dbReference>
<reference evidence="8" key="1">
    <citation type="journal article" date="2010" name="Science">
        <title>Plasticity of animal genome architecture unmasked by rapid evolution of a pelagic tunicate.</title>
        <authorList>
            <person name="Denoeud F."/>
            <person name="Henriet S."/>
            <person name="Mungpakdee S."/>
            <person name="Aury J.M."/>
            <person name="Da Silva C."/>
            <person name="Brinkmann H."/>
            <person name="Mikhaleva J."/>
            <person name="Olsen L.C."/>
            <person name="Jubin C."/>
            <person name="Canestro C."/>
            <person name="Bouquet J.M."/>
            <person name="Danks G."/>
            <person name="Poulain J."/>
            <person name="Campsteijn C."/>
            <person name="Adamski M."/>
            <person name="Cross I."/>
            <person name="Yadetie F."/>
            <person name="Muffato M."/>
            <person name="Louis A."/>
            <person name="Butcher S."/>
            <person name="Tsagkogeorga G."/>
            <person name="Konrad A."/>
            <person name="Singh S."/>
            <person name="Jensen M.F."/>
            <person name="Cong E.H."/>
            <person name="Eikeseth-Otteraa H."/>
            <person name="Noel B."/>
            <person name="Anthouard V."/>
            <person name="Porcel B.M."/>
            <person name="Kachouri-Lafond R."/>
            <person name="Nishino A."/>
            <person name="Ugolini M."/>
            <person name="Chourrout P."/>
            <person name="Nishida H."/>
            <person name="Aasland R."/>
            <person name="Huzurbazar S."/>
            <person name="Westhof E."/>
            <person name="Delsuc F."/>
            <person name="Lehrach H."/>
            <person name="Reinhardt R."/>
            <person name="Weissenbach J."/>
            <person name="Roy S.W."/>
            <person name="Artiguenave F."/>
            <person name="Postlethwait J.H."/>
            <person name="Manak J.R."/>
            <person name="Thompson E.M."/>
            <person name="Jaillon O."/>
            <person name="Du Pasquier L."/>
            <person name="Boudinot P."/>
            <person name="Liberles D.A."/>
            <person name="Volff J.N."/>
            <person name="Philippe H."/>
            <person name="Lenhard B."/>
            <person name="Roest Crollius H."/>
            <person name="Wincker P."/>
            <person name="Chourrout D."/>
        </authorList>
    </citation>
    <scope>NUCLEOTIDE SEQUENCE [LARGE SCALE GENOMIC DNA]</scope>
</reference>
<dbReference type="GO" id="GO:0005737">
    <property type="term" value="C:cytoplasm"/>
    <property type="evidence" value="ECO:0007669"/>
    <property type="project" value="UniProtKB-SubCell"/>
</dbReference>
<dbReference type="Proteomes" id="UP000011014">
    <property type="component" value="Unassembled WGS sequence"/>
</dbReference>
<dbReference type="PROSITE" id="PS50137">
    <property type="entry name" value="DS_RBD"/>
    <property type="match status" value="1"/>
</dbReference>
<feature type="domain" description="DRBM" evidence="6">
    <location>
        <begin position="118"/>
        <end position="186"/>
    </location>
</feature>
<dbReference type="Pfam" id="PF00035">
    <property type="entry name" value="dsrm"/>
    <property type="match status" value="2"/>
</dbReference>
<feature type="region of interest" description="Disordered" evidence="5">
    <location>
        <begin position="37"/>
        <end position="65"/>
    </location>
</feature>
<evidence type="ECO:0000259" key="6">
    <source>
        <dbReference type="PROSITE" id="PS50137"/>
    </source>
</evidence>
<dbReference type="Gene3D" id="3.30.160.20">
    <property type="match status" value="3"/>
</dbReference>
<evidence type="ECO:0000256" key="1">
    <source>
        <dbReference type="ARBA" id="ARBA00004496"/>
    </source>
</evidence>
<dbReference type="EMBL" id="FN654285">
    <property type="protein sequence ID" value="CBY43644.1"/>
    <property type="molecule type" value="Genomic_DNA"/>
</dbReference>
<name>E4Y5A9_OIKDI</name>
<evidence type="ECO:0000256" key="2">
    <source>
        <dbReference type="ARBA" id="ARBA00022490"/>
    </source>
</evidence>
<dbReference type="Gene3D" id="1.10.1410.40">
    <property type="match status" value="1"/>
</dbReference>
<feature type="compositionally biased region" description="Basic and acidic residues" evidence="5">
    <location>
        <begin position="44"/>
        <end position="65"/>
    </location>
</feature>
<feature type="region of interest" description="Disordered" evidence="5">
    <location>
        <begin position="1"/>
        <end position="23"/>
    </location>
</feature>
<gene>
    <name evidence="8" type="ORF">GSOID_T00018750001</name>
</gene>
<keyword evidence="4" id="KW-0694">RNA-binding</keyword>
<dbReference type="Pfam" id="PF20965">
    <property type="entry name" value="DZF_C"/>
    <property type="match status" value="1"/>
</dbReference>
<dbReference type="InterPro" id="IPR044446">
    <property type="entry name" value="DHX9_DSRM_2"/>
</dbReference>
<dbReference type="InterPro" id="IPR049402">
    <property type="entry name" value="DZF_dom_C"/>
</dbReference>
<dbReference type="SMART" id="SM00572">
    <property type="entry name" value="DZF"/>
    <property type="match status" value="1"/>
</dbReference>
<dbReference type="InterPro" id="IPR043519">
    <property type="entry name" value="NT_sf"/>
</dbReference>
<dbReference type="InterPro" id="IPR014720">
    <property type="entry name" value="dsRBD_dom"/>
</dbReference>
<feature type="region of interest" description="Disordered" evidence="5">
    <location>
        <begin position="793"/>
        <end position="813"/>
    </location>
</feature>
<keyword evidence="3" id="KW-0238">DNA-binding</keyword>
<dbReference type="InterPro" id="IPR006561">
    <property type="entry name" value="DZF_dom"/>
</dbReference>
<feature type="domain" description="DZF" evidence="7">
    <location>
        <begin position="454"/>
        <end position="806"/>
    </location>
</feature>
<keyword evidence="2" id="KW-0963">Cytoplasm</keyword>
<dbReference type="InterPro" id="IPR044445">
    <property type="entry name" value="DHX9_DSRM_1"/>
</dbReference>
<evidence type="ECO:0000256" key="3">
    <source>
        <dbReference type="ARBA" id="ARBA00023125"/>
    </source>
</evidence>
<dbReference type="GO" id="GO:0003677">
    <property type="term" value="F:DNA binding"/>
    <property type="evidence" value="ECO:0007669"/>
    <property type="project" value="UniProtKB-KW"/>
</dbReference>
<proteinExistence type="predicted"/>
<accession>E4Y5A9</accession>
<dbReference type="SMART" id="SM00358">
    <property type="entry name" value="DSRM"/>
    <property type="match status" value="2"/>
</dbReference>
<protein>
    <submittedName>
        <fullName evidence="8">Uncharacterized protein</fullName>
    </submittedName>
</protein>
<dbReference type="Gene3D" id="3.30.460.10">
    <property type="entry name" value="Beta Polymerase, domain 2"/>
    <property type="match status" value="1"/>
</dbReference>
<dbReference type="GO" id="GO:0003725">
    <property type="term" value="F:double-stranded RNA binding"/>
    <property type="evidence" value="ECO:0007669"/>
    <property type="project" value="InterPro"/>
</dbReference>
<evidence type="ECO:0000256" key="4">
    <source>
        <dbReference type="PROSITE-ProRule" id="PRU00266"/>
    </source>
</evidence>
<dbReference type="FunFam" id="1.10.1410.40:FF:000001">
    <property type="entry name" value="interleukin enhancer-binding factor 3 isoform X1"/>
    <property type="match status" value="1"/>
</dbReference>
<dbReference type="CDD" id="cd19854">
    <property type="entry name" value="DSRM_DHX9_rpt1"/>
    <property type="match status" value="1"/>
</dbReference>
<dbReference type="SUPFAM" id="SSF54768">
    <property type="entry name" value="dsRNA-binding domain-like"/>
    <property type="match status" value="3"/>
</dbReference>
<dbReference type="PANTHER" id="PTHR45762">
    <property type="entry name" value="ZINC FINGER RNA-BINDING PROTEIN"/>
    <property type="match status" value="1"/>
</dbReference>
<dbReference type="CDD" id="cd19855">
    <property type="entry name" value="DSRM_DHX9_rpt2"/>
    <property type="match status" value="1"/>
</dbReference>
<dbReference type="PROSITE" id="PS51703">
    <property type="entry name" value="DZF"/>
    <property type="match status" value="1"/>
</dbReference>
<evidence type="ECO:0000256" key="5">
    <source>
        <dbReference type="SAM" id="MobiDB-lite"/>
    </source>
</evidence>
<sequence>MDDYRSKYRSGLGGSGSAQGSRQGLFVKGGIQKSNVEGGVAEELVTKSHYTEERPDEGPDPKKSKMEMIHDEDYQKKLFSAAQNYMGKKQKQDLMDNIRRFNWKVQNGQKSSRIKANDIKGYLHIWCNQRRVTPEFDYKELGNRHKKLFSCSIQISGLDFVAIKEARSKKEAQNEATWEYCNKLAELGFMEKEDFPKKEKVATNAAGSIPQDWHQIVTSEHINEAGGWTPDSCQKRLMTFCSTEKVSCEIQNASMGPDHAKIQIAELRLTLKKYGKEFYAKEQARTKKTANALVSWSIVKQLFLAKMIEECGSRVRRPNDIKNIASGAPRNKTTLETIDESTGDWTLDTARQKLHEFLAKRKIALEYIMEEKGMPSHRIYIAKLDFTIDGKQYAYADSAANKKAAQKKTALELCMRLFKEGKIGANIAGPGIWMNPRRAAAMNNDPPEKLKPPKPIKNMDKRERDEYACKVKLESIMPISNFQTATSLFMDHIQKTLKEVSDRFLHEERENPDNQAKLKSGEIKGIEALREILGVMQVGALAGQINLKGETEFLAVLMTKNKPTFPLLEKLAHKISEHMSQTYHENYKVIVSRELGGLELFRLAEPRVTILMSVASPKCRPALNLAEDVKPEPEDPTIEYIPNDQCIRALAELRRAKWYHVCAQKIQNCTAVARIIRDMTLRVPTWNILSDWNIQLLVQKALESAGRPLPISDGVQRIFSCLAGGLIIKGGEGIIDPCEREPVDAMKDLSDQDREDITSSAQHALRLMGFDCLNKILGIPSLEAIARQYDTTAPENPEDIKAEDDPTAIPAGL</sequence>
<comment type="subcellular location">
    <subcellularLocation>
        <location evidence="1">Cytoplasm</location>
    </subcellularLocation>
</comment>
<dbReference type="GO" id="GO:0071011">
    <property type="term" value="C:precatalytic spliceosome"/>
    <property type="evidence" value="ECO:0007669"/>
    <property type="project" value="TreeGrafter"/>
</dbReference>
<evidence type="ECO:0000259" key="7">
    <source>
        <dbReference type="PROSITE" id="PS51703"/>
    </source>
</evidence>
<evidence type="ECO:0000313" key="8">
    <source>
        <dbReference type="EMBL" id="CBY43644.1"/>
    </source>
</evidence>
<dbReference type="PANTHER" id="PTHR45762:SF3">
    <property type="entry name" value="ZINC-FINGER PROTEIN AT 72D, ISOFORM B"/>
    <property type="match status" value="1"/>
</dbReference>